<gene>
    <name evidence="3" type="ORF">H9L10_13545</name>
</gene>
<dbReference type="KEGG" id="pei:H9L10_13545"/>
<keyword evidence="4" id="KW-1185">Reference proteome</keyword>
<protein>
    <recommendedName>
        <fullName evidence="5">Lipoprotein</fullName>
    </recommendedName>
</protein>
<sequence>MTRRLAALTAAALATIALTGCSDDPDTPEPTGSGSVSVTSGDDSATASPTSSPSPSLEDRSAELLEGAAPLTEIARTRAAKGSSFAGSTFTFYQLTRSDASTLLVWRVSGGKGSSSPSDANVRRWENYPVMVADAKEYSVVTFDKEVDGWSALSNPILRITSGSAAPPQSALYPPLPAGTSSVTLTSPWFADVEVPVTEAATAAG</sequence>
<feature type="chain" id="PRO_5038721947" description="Lipoprotein" evidence="2">
    <location>
        <begin position="20"/>
        <end position="205"/>
    </location>
</feature>
<feature type="signal peptide" evidence="2">
    <location>
        <begin position="1"/>
        <end position="19"/>
    </location>
</feature>
<proteinExistence type="predicted"/>
<evidence type="ECO:0000256" key="2">
    <source>
        <dbReference type="SAM" id="SignalP"/>
    </source>
</evidence>
<dbReference type="RefSeq" id="WP_166101323.1">
    <property type="nucleotide sequence ID" value="NZ_BMMY01000006.1"/>
</dbReference>
<reference evidence="3 4" key="1">
    <citation type="submission" date="2020-08" db="EMBL/GenBank/DDBJ databases">
        <title>Genome sequence of Phycicoccus endophyticus JCM 31784T.</title>
        <authorList>
            <person name="Hyun D.-W."/>
            <person name="Bae J.-W."/>
        </authorList>
    </citation>
    <scope>NUCLEOTIDE SEQUENCE [LARGE SCALE GENOMIC DNA]</scope>
    <source>
        <strain evidence="3 4">JCM 31784</strain>
    </source>
</reference>
<dbReference type="Proteomes" id="UP000515976">
    <property type="component" value="Chromosome"/>
</dbReference>
<name>A0A7G9R0V7_9MICO</name>
<evidence type="ECO:0000256" key="1">
    <source>
        <dbReference type="SAM" id="MobiDB-lite"/>
    </source>
</evidence>
<organism evidence="3 4">
    <name type="scientific">Phycicoccus endophyticus</name>
    <dbReference type="NCBI Taxonomy" id="1690220"/>
    <lineage>
        <taxon>Bacteria</taxon>
        <taxon>Bacillati</taxon>
        <taxon>Actinomycetota</taxon>
        <taxon>Actinomycetes</taxon>
        <taxon>Micrococcales</taxon>
        <taxon>Intrasporangiaceae</taxon>
        <taxon>Phycicoccus</taxon>
    </lineage>
</organism>
<evidence type="ECO:0008006" key="5">
    <source>
        <dbReference type="Google" id="ProtNLM"/>
    </source>
</evidence>
<dbReference type="PROSITE" id="PS51257">
    <property type="entry name" value="PROKAR_LIPOPROTEIN"/>
    <property type="match status" value="1"/>
</dbReference>
<keyword evidence="2" id="KW-0732">Signal</keyword>
<feature type="region of interest" description="Disordered" evidence="1">
    <location>
        <begin position="18"/>
        <end position="60"/>
    </location>
</feature>
<evidence type="ECO:0000313" key="4">
    <source>
        <dbReference type="Proteomes" id="UP000515976"/>
    </source>
</evidence>
<dbReference type="AlphaFoldDB" id="A0A7G9R0V7"/>
<feature type="compositionally biased region" description="Low complexity" evidence="1">
    <location>
        <begin position="31"/>
        <end position="56"/>
    </location>
</feature>
<evidence type="ECO:0000313" key="3">
    <source>
        <dbReference type="EMBL" id="QNN49232.1"/>
    </source>
</evidence>
<accession>A0A7G9R0V7</accession>
<dbReference type="EMBL" id="CP060712">
    <property type="protein sequence ID" value="QNN49232.1"/>
    <property type="molecule type" value="Genomic_DNA"/>
</dbReference>